<proteinExistence type="predicted"/>
<dbReference type="EMBL" id="CP042469">
    <property type="protein sequence ID" value="QOX65336.1"/>
    <property type="molecule type" value="Genomic_DNA"/>
</dbReference>
<gene>
    <name evidence="1" type="ORF">FRZ06_19240</name>
</gene>
<keyword evidence="2" id="KW-1185">Reference proteome</keyword>
<sequence>MDRLDEVRKTSGGSVNVFISGGCKNGKSYFAQSLAKRLAAENRPLYYIATMHPVDGEDHARILRHREERQGWGFSTIEKSTEIGSMEADFNGSFLLDSVTALLSNEMFQRDGTIDTEAHVRIADELMQLTQKSSSMVLVSDYIYSDAERYDELTELYRKGLAWIDRALAQICDVVIEVAYGRIQIIKGPADFMKIMDIQEIQSICSR</sequence>
<protein>
    <submittedName>
        <fullName evidence="1">Adenosylcobinamide kinase/adenosylcobinamide-phosphate guanylyltransferase</fullName>
    </submittedName>
</protein>
<reference evidence="1" key="1">
    <citation type="submission" date="2019-08" db="EMBL/GenBank/DDBJ databases">
        <title>Genome sequence of Clostridiales bacterium MT110.</title>
        <authorList>
            <person name="Cao J."/>
        </authorList>
    </citation>
    <scope>NUCLEOTIDE SEQUENCE</scope>
    <source>
        <strain evidence="1">MT110</strain>
    </source>
</reference>
<accession>A0ACD1AFQ0</accession>
<organism evidence="1 2">
    <name type="scientific">Anoxybacterium hadale</name>
    <dbReference type="NCBI Taxonomy" id="3408580"/>
    <lineage>
        <taxon>Bacteria</taxon>
        <taxon>Bacillati</taxon>
        <taxon>Bacillota</taxon>
        <taxon>Clostridia</taxon>
        <taxon>Peptostreptococcales</taxon>
        <taxon>Anaerovoracaceae</taxon>
        <taxon>Anoxybacterium</taxon>
    </lineage>
</organism>
<name>A0ACD1AFQ0_9FIRM</name>
<keyword evidence="1" id="KW-0548">Nucleotidyltransferase</keyword>
<keyword evidence="1" id="KW-0808">Transferase</keyword>
<dbReference type="Proteomes" id="UP000594014">
    <property type="component" value="Chromosome"/>
</dbReference>
<evidence type="ECO:0000313" key="2">
    <source>
        <dbReference type="Proteomes" id="UP000594014"/>
    </source>
</evidence>
<keyword evidence="1" id="KW-0418">Kinase</keyword>
<evidence type="ECO:0000313" key="1">
    <source>
        <dbReference type="EMBL" id="QOX65336.1"/>
    </source>
</evidence>